<gene>
    <name evidence="1" type="ORF">GCL60_07720</name>
</gene>
<comment type="caution">
    <text evidence="1">The sequence shown here is derived from an EMBL/GenBank/DDBJ whole genome shotgun (WGS) entry which is preliminary data.</text>
</comment>
<protein>
    <recommendedName>
        <fullName evidence="3">Helix-turn-helix domain-containing protein</fullName>
    </recommendedName>
</protein>
<dbReference type="PANTHER" id="PTHR34475">
    <property type="match status" value="1"/>
</dbReference>
<dbReference type="InterPro" id="IPR050400">
    <property type="entry name" value="Bact_Cytoskel_RodZ"/>
</dbReference>
<reference evidence="1 2" key="1">
    <citation type="submission" date="2019-10" db="EMBL/GenBank/DDBJ databases">
        <title>New species of Slilvanegrellaceae.</title>
        <authorList>
            <person name="Pitt A."/>
            <person name="Hahn M.W."/>
        </authorList>
    </citation>
    <scope>NUCLEOTIDE SEQUENCE [LARGE SCALE GENOMIC DNA]</scope>
    <source>
        <strain evidence="1 2">SP-Ram-0.45-NSY-1</strain>
    </source>
</reference>
<keyword evidence="2" id="KW-1185">Reference proteome</keyword>
<evidence type="ECO:0000313" key="2">
    <source>
        <dbReference type="Proteomes" id="UP000437748"/>
    </source>
</evidence>
<dbReference type="AlphaFoldDB" id="A0A6N6VWA7"/>
<dbReference type="PANTHER" id="PTHR34475:SF1">
    <property type="entry name" value="CYTOSKELETON PROTEIN RODZ"/>
    <property type="match status" value="1"/>
</dbReference>
<dbReference type="Pfam" id="PF13413">
    <property type="entry name" value="HTH_25"/>
    <property type="match status" value="1"/>
</dbReference>
<dbReference type="Proteomes" id="UP000437748">
    <property type="component" value="Unassembled WGS sequence"/>
</dbReference>
<proteinExistence type="predicted"/>
<dbReference type="InterPro" id="IPR010982">
    <property type="entry name" value="Lambda_DNA-bd_dom_sf"/>
</dbReference>
<dbReference type="Gene3D" id="1.10.260.40">
    <property type="entry name" value="lambda repressor-like DNA-binding domains"/>
    <property type="match status" value="1"/>
</dbReference>
<dbReference type="OrthoDB" id="5293433at2"/>
<accession>A0A6N6VWA7</accession>
<evidence type="ECO:0000313" key="1">
    <source>
        <dbReference type="EMBL" id="KAB8038743.1"/>
    </source>
</evidence>
<dbReference type="RefSeq" id="WP_153420034.1">
    <property type="nucleotide sequence ID" value="NZ_WFLM01000003.1"/>
</dbReference>
<evidence type="ECO:0008006" key="3">
    <source>
        <dbReference type="Google" id="ProtNLM"/>
    </source>
</evidence>
<sequence length="250" mass="28979">MNISNKKKNPFEILGLRDGEMSLVKVENAYRTMRKNLDDQMNQGELKLNLTYEDIEKAFQELISYIDEDTSQDPEEVVISASFMPKVNNKNMVIRKEQISIDNNLLYMHKDNHVSLPVQKIKNENITRPIDSLMNMKNTSKRLRAVSANKPEMIQTLESIISSTESISGSLLRILREKMSVSIDEMSNKIKVSKIYLEAIESDSFDKLPAEVYAKGFFNSYLNYIGLDRKDLVEALMEIYRARKRLIKKR</sequence>
<dbReference type="GO" id="GO:0003677">
    <property type="term" value="F:DNA binding"/>
    <property type="evidence" value="ECO:0007669"/>
    <property type="project" value="InterPro"/>
</dbReference>
<organism evidence="1 2">
    <name type="scientific">Silvanigrella paludirubra</name>
    <dbReference type="NCBI Taxonomy" id="2499159"/>
    <lineage>
        <taxon>Bacteria</taxon>
        <taxon>Pseudomonadati</taxon>
        <taxon>Bdellovibrionota</taxon>
        <taxon>Oligoflexia</taxon>
        <taxon>Silvanigrellales</taxon>
        <taxon>Silvanigrellaceae</taxon>
        <taxon>Silvanigrella</taxon>
    </lineage>
</organism>
<name>A0A6N6VWA7_9BACT</name>
<dbReference type="EMBL" id="WFLM01000003">
    <property type="protein sequence ID" value="KAB8038743.1"/>
    <property type="molecule type" value="Genomic_DNA"/>
</dbReference>